<name>A0AAV1A579_VICFA</name>
<dbReference type="Proteomes" id="UP001157006">
    <property type="component" value="Chromosome 3"/>
</dbReference>
<feature type="compositionally biased region" description="Polar residues" evidence="1">
    <location>
        <begin position="1"/>
        <end position="23"/>
    </location>
</feature>
<evidence type="ECO:0000313" key="3">
    <source>
        <dbReference type="EMBL" id="CAI8605411.1"/>
    </source>
</evidence>
<reference evidence="3 4" key="1">
    <citation type="submission" date="2023-01" db="EMBL/GenBank/DDBJ databases">
        <authorList>
            <person name="Kreplak J."/>
        </authorList>
    </citation>
    <scope>NUCLEOTIDE SEQUENCE [LARGE SCALE GENOMIC DNA]</scope>
</reference>
<gene>
    <name evidence="3" type="ORF">VFH_III182360</name>
</gene>
<evidence type="ECO:0000313" key="4">
    <source>
        <dbReference type="Proteomes" id="UP001157006"/>
    </source>
</evidence>
<protein>
    <recommendedName>
        <fullName evidence="2">DUF4218 domain-containing protein</fullName>
    </recommendedName>
</protein>
<dbReference type="EMBL" id="OX451738">
    <property type="protein sequence ID" value="CAI8605411.1"/>
    <property type="molecule type" value="Genomic_DNA"/>
</dbReference>
<sequence>MFASMHSASQMTWHHTNQTSSGTMRHPSDGEAWKHFDRTHPDFAAEPRNVRLGLCSDGFAPYVQASGTYGMLSGWGTHGKMGCPHCMGYTKAFTLDKGGKSSWFDCHRRFLPANHPYRRNKTNFKKDVREKDLPPPRLPPGVIWNQLLPIAFGSLPKHVLDPLTEISQFFRDICASALKVEDIIKLDQNIALILCKLEQVFPPGFFDSMEHLPVHLAYEAYLGGPVQYRWMYPFESTAEHVRRMTKEMGRPPLMIELITRTRTKKSGGFVDDRTQKAFDDYQTLLANFLEHNPQYRPAEGEPLNGDVDFYIWNEPDDDGLDDFDLDNFPGEDAP</sequence>
<evidence type="ECO:0000259" key="2">
    <source>
        <dbReference type="Pfam" id="PF13960"/>
    </source>
</evidence>
<dbReference type="InterPro" id="IPR025452">
    <property type="entry name" value="DUF4218"/>
</dbReference>
<accession>A0AAV1A579</accession>
<keyword evidence="4" id="KW-1185">Reference proteome</keyword>
<dbReference type="Pfam" id="PF13960">
    <property type="entry name" value="DUF4218"/>
    <property type="match status" value="1"/>
</dbReference>
<proteinExistence type="predicted"/>
<dbReference type="PANTHER" id="PTHR48258:SF3">
    <property type="entry name" value="FK506-BINDING PROTEIN 4-LIKE ISOFORM X1"/>
    <property type="match status" value="1"/>
</dbReference>
<dbReference type="AlphaFoldDB" id="A0AAV1A579"/>
<evidence type="ECO:0000256" key="1">
    <source>
        <dbReference type="SAM" id="MobiDB-lite"/>
    </source>
</evidence>
<organism evidence="3 4">
    <name type="scientific">Vicia faba</name>
    <name type="common">Broad bean</name>
    <name type="synonym">Faba vulgaris</name>
    <dbReference type="NCBI Taxonomy" id="3906"/>
    <lineage>
        <taxon>Eukaryota</taxon>
        <taxon>Viridiplantae</taxon>
        <taxon>Streptophyta</taxon>
        <taxon>Embryophyta</taxon>
        <taxon>Tracheophyta</taxon>
        <taxon>Spermatophyta</taxon>
        <taxon>Magnoliopsida</taxon>
        <taxon>eudicotyledons</taxon>
        <taxon>Gunneridae</taxon>
        <taxon>Pentapetalae</taxon>
        <taxon>rosids</taxon>
        <taxon>fabids</taxon>
        <taxon>Fabales</taxon>
        <taxon>Fabaceae</taxon>
        <taxon>Papilionoideae</taxon>
        <taxon>50 kb inversion clade</taxon>
        <taxon>NPAAA clade</taxon>
        <taxon>Hologalegina</taxon>
        <taxon>IRL clade</taxon>
        <taxon>Fabeae</taxon>
        <taxon>Vicia</taxon>
    </lineage>
</organism>
<dbReference type="InterPro" id="IPR004242">
    <property type="entry name" value="Transposase_21"/>
</dbReference>
<dbReference type="Pfam" id="PF02992">
    <property type="entry name" value="Transposase_21"/>
    <property type="match status" value="1"/>
</dbReference>
<feature type="domain" description="DUF4218" evidence="2">
    <location>
        <begin position="173"/>
        <end position="249"/>
    </location>
</feature>
<feature type="region of interest" description="Disordered" evidence="1">
    <location>
        <begin position="1"/>
        <end position="32"/>
    </location>
</feature>
<dbReference type="PANTHER" id="PTHR48258">
    <property type="entry name" value="DUF4218 DOMAIN-CONTAINING PROTEIN-RELATED"/>
    <property type="match status" value="1"/>
</dbReference>